<dbReference type="Pfam" id="PF02589">
    <property type="entry name" value="LUD_dom"/>
    <property type="match status" value="1"/>
</dbReference>
<dbReference type="InterPro" id="IPR037171">
    <property type="entry name" value="NagB/RpiA_transferase-like"/>
</dbReference>
<name>A0ABW9ZRQ1_9BACT</name>
<evidence type="ECO:0000313" key="2">
    <source>
        <dbReference type="EMBL" id="NCI48402.1"/>
    </source>
</evidence>
<dbReference type="PANTHER" id="PTHR43682">
    <property type="entry name" value="LACTATE UTILIZATION PROTEIN C"/>
    <property type="match status" value="1"/>
</dbReference>
<comment type="caution">
    <text evidence="2">The sequence shown here is derived from an EMBL/GenBank/DDBJ whole genome shotgun (WGS) entry which is preliminary data.</text>
</comment>
<dbReference type="SUPFAM" id="SSF100950">
    <property type="entry name" value="NagB/RpiA/CoA transferase-like"/>
    <property type="match status" value="1"/>
</dbReference>
<gene>
    <name evidence="2" type="ORF">GWC95_00615</name>
</gene>
<protein>
    <submittedName>
        <fullName evidence="2">Lactate utilization protein B/C</fullName>
    </submittedName>
</protein>
<dbReference type="InterPro" id="IPR024185">
    <property type="entry name" value="FTHF_cligase-like_sf"/>
</dbReference>
<evidence type="ECO:0000313" key="3">
    <source>
        <dbReference type="Proteomes" id="UP000753802"/>
    </source>
</evidence>
<dbReference type="EMBL" id="JAACJS010000002">
    <property type="protein sequence ID" value="NCI48402.1"/>
    <property type="molecule type" value="Genomic_DNA"/>
</dbReference>
<dbReference type="Proteomes" id="UP000753802">
    <property type="component" value="Unassembled WGS sequence"/>
</dbReference>
<reference evidence="2 3" key="1">
    <citation type="submission" date="2020-01" db="EMBL/GenBank/DDBJ databases">
        <title>Genome analysis.</title>
        <authorList>
            <person name="Wu S."/>
            <person name="Wang G."/>
        </authorList>
    </citation>
    <scope>NUCLEOTIDE SEQUENCE [LARGE SCALE GENOMIC DNA]</scope>
    <source>
        <strain evidence="2 3">SYL130</strain>
    </source>
</reference>
<evidence type="ECO:0000259" key="1">
    <source>
        <dbReference type="Pfam" id="PF02589"/>
    </source>
</evidence>
<proteinExistence type="predicted"/>
<dbReference type="Gene3D" id="3.40.50.10420">
    <property type="entry name" value="NagB/RpiA/CoA transferase-like"/>
    <property type="match status" value="1"/>
</dbReference>
<organism evidence="2 3">
    <name type="scientific">Sediminibacterium roseum</name>
    <dbReference type="NCBI Taxonomy" id="1978412"/>
    <lineage>
        <taxon>Bacteria</taxon>
        <taxon>Pseudomonadati</taxon>
        <taxon>Bacteroidota</taxon>
        <taxon>Chitinophagia</taxon>
        <taxon>Chitinophagales</taxon>
        <taxon>Chitinophagaceae</taxon>
        <taxon>Sediminibacterium</taxon>
    </lineage>
</organism>
<dbReference type="PANTHER" id="PTHR43682:SF1">
    <property type="entry name" value="LACTATE UTILIZATION PROTEIN C"/>
    <property type="match status" value="1"/>
</dbReference>
<accession>A0ABW9ZRQ1</accession>
<dbReference type="InterPro" id="IPR003741">
    <property type="entry name" value="LUD_dom"/>
</dbReference>
<dbReference type="RefSeq" id="WP_161816731.1">
    <property type="nucleotide sequence ID" value="NZ_JAACJS010000002.1"/>
</dbReference>
<keyword evidence="3" id="KW-1185">Reference proteome</keyword>
<feature type="domain" description="LUD" evidence="1">
    <location>
        <begin position="46"/>
        <end position="208"/>
    </location>
</feature>
<sequence>MENTARENILGKIKQALAKPVPVPFPASAGNESVYLPSQQELEIEFAENFTRLEGRFSFCADEQELVEQLKALVEARKWTKLYSQETPLRERLANAGFSTVYANDVATCDAAITGCEALIARTGSMVLSSAQMSGRTTSVYAPVHICIAYASQLVYDIGEGLQQLREKYGQQFPSLVTLATGPSRTADIEKTLVVGVHGPKEVFCFLVEG</sequence>